<dbReference type="EMBL" id="JBHSAB010000004">
    <property type="protein sequence ID" value="MFC3908220.1"/>
    <property type="molecule type" value="Genomic_DNA"/>
</dbReference>
<keyword evidence="3" id="KW-1185">Reference proteome</keyword>
<dbReference type="NCBIfam" id="TIGR00278">
    <property type="entry name" value="membrane protein insertion efficiency factor YidD"/>
    <property type="match status" value="1"/>
</dbReference>
<dbReference type="Pfam" id="PF01809">
    <property type="entry name" value="YidD"/>
    <property type="match status" value="1"/>
</dbReference>
<comment type="function">
    <text evidence="1">Could be involved in insertion of integral membrane proteins into the membrane.</text>
</comment>
<dbReference type="HAMAP" id="MF_00386">
    <property type="entry name" value="UPF0161_YidD"/>
    <property type="match status" value="1"/>
</dbReference>
<dbReference type="InterPro" id="IPR002696">
    <property type="entry name" value="Membr_insert_effic_factor_YidD"/>
</dbReference>
<comment type="subcellular location">
    <subcellularLocation>
        <location evidence="1">Cell membrane</location>
        <topology evidence="1">Peripheral membrane protein</topology>
        <orientation evidence="1">Cytoplasmic side</orientation>
    </subcellularLocation>
</comment>
<keyword evidence="1" id="KW-1003">Cell membrane</keyword>
<comment type="similarity">
    <text evidence="1">Belongs to the UPF0161 family.</text>
</comment>
<evidence type="ECO:0000313" key="3">
    <source>
        <dbReference type="Proteomes" id="UP001595758"/>
    </source>
</evidence>
<dbReference type="PANTHER" id="PTHR33383">
    <property type="entry name" value="MEMBRANE PROTEIN INSERTION EFFICIENCY FACTOR-RELATED"/>
    <property type="match status" value="1"/>
</dbReference>
<accession>A0ABV8CDB1</accession>
<reference evidence="3" key="1">
    <citation type="journal article" date="2019" name="Int. J. Syst. Evol. Microbiol.">
        <title>The Global Catalogue of Microorganisms (GCM) 10K type strain sequencing project: providing services to taxonomists for standard genome sequencing and annotation.</title>
        <authorList>
            <consortium name="The Broad Institute Genomics Platform"/>
            <consortium name="The Broad Institute Genome Sequencing Center for Infectious Disease"/>
            <person name="Wu L."/>
            <person name="Ma J."/>
        </authorList>
    </citation>
    <scope>NUCLEOTIDE SEQUENCE [LARGE SCALE GENOMIC DNA]</scope>
    <source>
        <strain evidence="3">CCUG 59858</strain>
    </source>
</reference>
<dbReference type="SMART" id="SM01234">
    <property type="entry name" value="Haemolytic"/>
    <property type="match status" value="1"/>
</dbReference>
<evidence type="ECO:0000313" key="2">
    <source>
        <dbReference type="EMBL" id="MFC3908220.1"/>
    </source>
</evidence>
<proteinExistence type="inferred from homology"/>
<dbReference type="RefSeq" id="WP_382341298.1">
    <property type="nucleotide sequence ID" value="NZ_JBHSAB010000004.1"/>
</dbReference>
<organism evidence="2 3">
    <name type="scientific">Legionella dresdenensis</name>
    <dbReference type="NCBI Taxonomy" id="450200"/>
    <lineage>
        <taxon>Bacteria</taxon>
        <taxon>Pseudomonadati</taxon>
        <taxon>Pseudomonadota</taxon>
        <taxon>Gammaproteobacteria</taxon>
        <taxon>Legionellales</taxon>
        <taxon>Legionellaceae</taxon>
        <taxon>Legionella</taxon>
    </lineage>
</organism>
<keyword evidence="1" id="KW-0472">Membrane</keyword>
<sequence length="82" mass="9764">MGQINYFLRQMIMLPVVLYRLFISPVIKPSCRFYPTCSEYALDAIRYYGILKGTYLIFRRILRCHPWCDGGYDPVLPNKEKH</sequence>
<name>A0ABV8CDB1_9GAMM</name>
<dbReference type="Proteomes" id="UP001595758">
    <property type="component" value="Unassembled WGS sequence"/>
</dbReference>
<evidence type="ECO:0000256" key="1">
    <source>
        <dbReference type="HAMAP-Rule" id="MF_00386"/>
    </source>
</evidence>
<protein>
    <recommendedName>
        <fullName evidence="1">Putative membrane protein insertion efficiency factor</fullName>
    </recommendedName>
</protein>
<gene>
    <name evidence="2" type="primary">yidD</name>
    <name evidence="2" type="ORF">ACFORL_03915</name>
</gene>
<comment type="caution">
    <text evidence="2">The sequence shown here is derived from an EMBL/GenBank/DDBJ whole genome shotgun (WGS) entry which is preliminary data.</text>
</comment>
<dbReference type="PANTHER" id="PTHR33383:SF1">
    <property type="entry name" value="MEMBRANE PROTEIN INSERTION EFFICIENCY FACTOR-RELATED"/>
    <property type="match status" value="1"/>
</dbReference>